<evidence type="ECO:0000256" key="1">
    <source>
        <dbReference type="SAM" id="MobiDB-lite"/>
    </source>
</evidence>
<proteinExistence type="predicted"/>
<sequence length="344" mass="38500">MSYTRVTSSRRWSFLRCPIACLDLFWVPNEVGAEQQQKKKPRALPCLLSAIIVPSPTSIKTTSPPAISTAPPSSLRHPSLVSLPSAMAENLEIGHFRLPSELLDAALFVAPPERTPAEDTDGDCDDKEDYLAGLARRMAQSFLQDDDDETKVAKPRTPPKQEDDARYLFDEMKGELDGSIYHGQLPRQSRRPCPGSHFLALHHLQAARVRFFHAENSSSPSTIFTDLLDVSFQTFHLRQQLPAAWKQSRARREASHGRTRRGGVHGAPLLQMQDQRLLRAGMRTVFLHGSGARRESTGTGVFLPRTTASMTESRKKIDVYEDRRKPEAAAMATPLSCLPQEWSY</sequence>
<reference evidence="3 4" key="1">
    <citation type="submission" date="2023-10" db="EMBL/GenBank/DDBJ databases">
        <title>Chromosome-scale genome assembly provides insights into flower coloration mechanisms of Canna indica.</title>
        <authorList>
            <person name="Li C."/>
        </authorList>
    </citation>
    <scope>NUCLEOTIDE SEQUENCE [LARGE SCALE GENOMIC DNA]</scope>
    <source>
        <tissue evidence="3">Flower</tissue>
    </source>
</reference>
<feature type="region of interest" description="Disordered" evidence="1">
    <location>
        <begin position="143"/>
        <end position="162"/>
    </location>
</feature>
<feature type="region of interest" description="Disordered" evidence="1">
    <location>
        <begin position="246"/>
        <end position="265"/>
    </location>
</feature>
<dbReference type="PANTHER" id="PTHR33356:SF5">
    <property type="entry name" value="TIP41-LIKE PROTEIN"/>
    <property type="match status" value="1"/>
</dbReference>
<feature type="signal peptide" evidence="2">
    <location>
        <begin position="1"/>
        <end position="33"/>
    </location>
</feature>
<dbReference type="EMBL" id="CP136894">
    <property type="protein sequence ID" value="WOL08397.1"/>
    <property type="molecule type" value="Genomic_DNA"/>
</dbReference>
<evidence type="ECO:0000256" key="2">
    <source>
        <dbReference type="SAM" id="SignalP"/>
    </source>
</evidence>
<keyword evidence="4" id="KW-1185">Reference proteome</keyword>
<organism evidence="3 4">
    <name type="scientific">Canna indica</name>
    <name type="common">Indian-shot</name>
    <dbReference type="NCBI Taxonomy" id="4628"/>
    <lineage>
        <taxon>Eukaryota</taxon>
        <taxon>Viridiplantae</taxon>
        <taxon>Streptophyta</taxon>
        <taxon>Embryophyta</taxon>
        <taxon>Tracheophyta</taxon>
        <taxon>Spermatophyta</taxon>
        <taxon>Magnoliopsida</taxon>
        <taxon>Liliopsida</taxon>
        <taxon>Zingiberales</taxon>
        <taxon>Cannaceae</taxon>
        <taxon>Canna</taxon>
    </lineage>
</organism>
<keyword evidence="2" id="KW-0732">Signal</keyword>
<feature type="chain" id="PRO_5042816726" evidence="2">
    <location>
        <begin position="34"/>
        <end position="344"/>
    </location>
</feature>
<accession>A0AAQ3KGT2</accession>
<protein>
    <submittedName>
        <fullName evidence="3">Uncharacterized protein</fullName>
    </submittedName>
</protein>
<name>A0AAQ3KGT2_9LILI</name>
<dbReference type="AlphaFoldDB" id="A0AAQ3KGT2"/>
<evidence type="ECO:0000313" key="3">
    <source>
        <dbReference type="EMBL" id="WOL08397.1"/>
    </source>
</evidence>
<dbReference type="PANTHER" id="PTHR33356">
    <property type="entry name" value="TIP41-LIKE PROTEIN"/>
    <property type="match status" value="1"/>
</dbReference>
<gene>
    <name evidence="3" type="ORF">Cni_G17150</name>
</gene>
<dbReference type="Proteomes" id="UP001327560">
    <property type="component" value="Chromosome 5"/>
</dbReference>
<evidence type="ECO:0000313" key="4">
    <source>
        <dbReference type="Proteomes" id="UP001327560"/>
    </source>
</evidence>